<evidence type="ECO:0000313" key="1">
    <source>
        <dbReference type="EMBL" id="KIM52303.1"/>
    </source>
</evidence>
<dbReference type="HOGENOM" id="CLU_1090546_0_0_1"/>
<dbReference type="AlphaFoldDB" id="A0A0C2YRE6"/>
<gene>
    <name evidence="1" type="ORF">SCLCIDRAFT_570062</name>
</gene>
<protein>
    <submittedName>
        <fullName evidence="1">Uncharacterized protein</fullName>
    </submittedName>
</protein>
<name>A0A0C2YRE6_9AGAM</name>
<proteinExistence type="predicted"/>
<dbReference type="InParanoid" id="A0A0C2YRE6"/>
<organism evidence="1 2">
    <name type="scientific">Scleroderma citrinum Foug A</name>
    <dbReference type="NCBI Taxonomy" id="1036808"/>
    <lineage>
        <taxon>Eukaryota</taxon>
        <taxon>Fungi</taxon>
        <taxon>Dikarya</taxon>
        <taxon>Basidiomycota</taxon>
        <taxon>Agaricomycotina</taxon>
        <taxon>Agaricomycetes</taxon>
        <taxon>Agaricomycetidae</taxon>
        <taxon>Boletales</taxon>
        <taxon>Sclerodermatineae</taxon>
        <taxon>Sclerodermataceae</taxon>
        <taxon>Scleroderma</taxon>
    </lineage>
</organism>
<keyword evidence="2" id="KW-1185">Reference proteome</keyword>
<reference evidence="2" key="2">
    <citation type="submission" date="2015-01" db="EMBL/GenBank/DDBJ databases">
        <title>Evolutionary Origins and Diversification of the Mycorrhizal Mutualists.</title>
        <authorList>
            <consortium name="DOE Joint Genome Institute"/>
            <consortium name="Mycorrhizal Genomics Consortium"/>
            <person name="Kohler A."/>
            <person name="Kuo A."/>
            <person name="Nagy L.G."/>
            <person name="Floudas D."/>
            <person name="Copeland A."/>
            <person name="Barry K.W."/>
            <person name="Cichocki N."/>
            <person name="Veneault-Fourrey C."/>
            <person name="LaButti K."/>
            <person name="Lindquist E.A."/>
            <person name="Lipzen A."/>
            <person name="Lundell T."/>
            <person name="Morin E."/>
            <person name="Murat C."/>
            <person name="Riley R."/>
            <person name="Ohm R."/>
            <person name="Sun H."/>
            <person name="Tunlid A."/>
            <person name="Henrissat B."/>
            <person name="Grigoriev I.V."/>
            <person name="Hibbett D.S."/>
            <person name="Martin F."/>
        </authorList>
    </citation>
    <scope>NUCLEOTIDE SEQUENCE [LARGE SCALE GENOMIC DNA]</scope>
    <source>
        <strain evidence="2">Foug A</strain>
    </source>
</reference>
<dbReference type="Proteomes" id="UP000053989">
    <property type="component" value="Unassembled WGS sequence"/>
</dbReference>
<accession>A0A0C2YRE6</accession>
<reference evidence="1 2" key="1">
    <citation type="submission" date="2014-04" db="EMBL/GenBank/DDBJ databases">
        <authorList>
            <consortium name="DOE Joint Genome Institute"/>
            <person name="Kuo A."/>
            <person name="Kohler A."/>
            <person name="Nagy L.G."/>
            <person name="Floudas D."/>
            <person name="Copeland A."/>
            <person name="Barry K.W."/>
            <person name="Cichocki N."/>
            <person name="Veneault-Fourrey C."/>
            <person name="LaButti K."/>
            <person name="Lindquist E.A."/>
            <person name="Lipzen A."/>
            <person name="Lundell T."/>
            <person name="Morin E."/>
            <person name="Murat C."/>
            <person name="Sun H."/>
            <person name="Tunlid A."/>
            <person name="Henrissat B."/>
            <person name="Grigoriev I.V."/>
            <person name="Hibbett D.S."/>
            <person name="Martin F."/>
            <person name="Nordberg H.P."/>
            <person name="Cantor M.N."/>
            <person name="Hua S.X."/>
        </authorList>
    </citation>
    <scope>NUCLEOTIDE SEQUENCE [LARGE SCALE GENOMIC DNA]</scope>
    <source>
        <strain evidence="1 2">Foug A</strain>
    </source>
</reference>
<dbReference type="EMBL" id="KN822215">
    <property type="protein sequence ID" value="KIM52303.1"/>
    <property type="molecule type" value="Genomic_DNA"/>
</dbReference>
<sequence length="255" mass="27887">MVLQHISTCCTVLPGMPDPCTGRILEVDAMIVSGLSDPSLCNGPDEWTGVDIARTNDPNRDMRRLMIHDSRKEAEYNLVIDGIPVKFSRAHVGTKLGDYGHLTDSKGFHYEGNIFTDLKSVASEMDIIPRQHDIPINSDTVDLISKYKNWLTMYNPLVLSLPGNSHFSSRLASLSVGFTSSQASYNATVSLKSAAFGSQAQIDCPDRTLTAPAYLCASLKSHLFGMDITTASRSVAMSSKPRREVYVGEVELAVL</sequence>
<evidence type="ECO:0000313" key="2">
    <source>
        <dbReference type="Proteomes" id="UP000053989"/>
    </source>
</evidence>